<reference evidence="2 3" key="1">
    <citation type="journal article" date="2019" name="Int. J. Syst. Evol. Microbiol.">
        <title>The Global Catalogue of Microorganisms (GCM) 10K type strain sequencing project: providing services to taxonomists for standard genome sequencing and annotation.</title>
        <authorList>
            <consortium name="The Broad Institute Genomics Platform"/>
            <consortium name="The Broad Institute Genome Sequencing Center for Infectious Disease"/>
            <person name="Wu L."/>
            <person name="Ma J."/>
        </authorList>
    </citation>
    <scope>NUCLEOTIDE SEQUENCE [LARGE SCALE GENOMIC DNA]</scope>
    <source>
        <strain evidence="2 3">WLHS5</strain>
    </source>
</reference>
<feature type="compositionally biased region" description="Acidic residues" evidence="1">
    <location>
        <begin position="491"/>
        <end position="500"/>
    </location>
</feature>
<feature type="compositionally biased region" description="Acidic residues" evidence="1">
    <location>
        <begin position="369"/>
        <end position="408"/>
    </location>
</feature>
<feature type="compositionally biased region" description="Low complexity" evidence="1">
    <location>
        <begin position="328"/>
        <end position="338"/>
    </location>
</feature>
<feature type="compositionally biased region" description="Acidic residues" evidence="1">
    <location>
        <begin position="525"/>
        <end position="567"/>
    </location>
</feature>
<feature type="compositionally biased region" description="Acidic residues" evidence="1">
    <location>
        <begin position="339"/>
        <end position="353"/>
    </location>
</feature>
<evidence type="ECO:0008006" key="4">
    <source>
        <dbReference type="Google" id="ProtNLM"/>
    </source>
</evidence>
<dbReference type="EMBL" id="JBHSFA010000004">
    <property type="protein sequence ID" value="MFC4541813.1"/>
    <property type="molecule type" value="Genomic_DNA"/>
</dbReference>
<proteinExistence type="predicted"/>
<feature type="region of interest" description="Disordered" evidence="1">
    <location>
        <begin position="274"/>
        <end position="567"/>
    </location>
</feature>
<feature type="compositionally biased region" description="Acidic residues" evidence="1">
    <location>
        <begin position="475"/>
        <end position="484"/>
    </location>
</feature>
<evidence type="ECO:0000313" key="2">
    <source>
        <dbReference type="EMBL" id="MFC4541813.1"/>
    </source>
</evidence>
<feature type="compositionally biased region" description="Low complexity" evidence="1">
    <location>
        <begin position="292"/>
        <end position="302"/>
    </location>
</feature>
<organism evidence="2 3">
    <name type="scientific">Halosolutus amylolyticus</name>
    <dbReference type="NCBI Taxonomy" id="2932267"/>
    <lineage>
        <taxon>Archaea</taxon>
        <taxon>Methanobacteriati</taxon>
        <taxon>Methanobacteriota</taxon>
        <taxon>Stenosarchaea group</taxon>
        <taxon>Halobacteria</taxon>
        <taxon>Halobacteriales</taxon>
        <taxon>Natrialbaceae</taxon>
        <taxon>Halosolutus</taxon>
    </lineage>
</organism>
<comment type="caution">
    <text evidence="2">The sequence shown here is derived from an EMBL/GenBank/DDBJ whole genome shotgun (WGS) entry which is preliminary data.</text>
</comment>
<feature type="compositionally biased region" description="Low complexity" evidence="1">
    <location>
        <begin position="274"/>
        <end position="283"/>
    </location>
</feature>
<evidence type="ECO:0000313" key="3">
    <source>
        <dbReference type="Proteomes" id="UP001595898"/>
    </source>
</evidence>
<name>A0ABD5PMW1_9EURY</name>
<accession>A0ABD5PMW1</accession>
<evidence type="ECO:0000256" key="1">
    <source>
        <dbReference type="SAM" id="MobiDB-lite"/>
    </source>
</evidence>
<feature type="compositionally biased region" description="Acidic residues" evidence="1">
    <location>
        <begin position="421"/>
        <end position="467"/>
    </location>
</feature>
<sequence length="627" mass="65138">MSASNDGDEEIPGREIAYRVFAAEYDDADLSYAESDEERAPNYVITPTGARLNRLFAVGTLTEVTSVNDEMVRARVVDPTGAFVVYAGQYQPDALATLERLDPPAFVAVTGKARTFQPEDSDRVYTSIRPETIATIDADTRDRWVVSTAERTLDRVGTYAAAAQSDASRDALERSLEQAGVENGLASGLPIALDHYGTTADYLGALRDRTLEAVEVVADEREQVRPLDLGPQGTSADGEASFADLPSLTEVDLSAIDSIEADAADADEAIAAAGAGTGTASESESAETDDVGTGSAAGTASARVESDESTGTVDASTAAESDADDEAAVTASTSGATVESEDGAAEMETDTSTESDATAGSGTTTESDATAESDTPAESDATAESDTPAESDAPVETESDAESDELGDFDAGGSTAKEGEIGAESDGDDEAIGVDDDDLGDFDASDAGDGMYEMDEEEREQIEEEFGTEFTTGADVEDPGDSDIDVPATDEVADDADQSESGEAAAEDAATMDDDSDDTAVATDETADVADETDEDLVESADDADDADEDTDTDEDADESAEDVDLEDYVVDTMTELDDGDGADRTTLVETVADETGADESDVEDAIQDALMGGQCYEPDDETLKPI</sequence>
<gene>
    <name evidence="2" type="ORF">ACFO5R_07715</name>
</gene>
<keyword evidence="3" id="KW-1185">Reference proteome</keyword>
<feature type="compositionally biased region" description="Polar residues" evidence="1">
    <location>
        <begin position="354"/>
        <end position="368"/>
    </location>
</feature>
<dbReference type="AlphaFoldDB" id="A0ABD5PMW1"/>
<dbReference type="Proteomes" id="UP001595898">
    <property type="component" value="Unassembled WGS sequence"/>
</dbReference>
<protein>
    <recommendedName>
        <fullName evidence="4">Rpa-associated protein</fullName>
    </recommendedName>
</protein>
<dbReference type="RefSeq" id="WP_250142749.1">
    <property type="nucleotide sequence ID" value="NZ_JALIQP010000008.1"/>
</dbReference>